<evidence type="ECO:0000313" key="2">
    <source>
        <dbReference type="EMBL" id="KAK0150866.1"/>
    </source>
</evidence>
<organism evidence="2 3">
    <name type="scientific">Merluccius polli</name>
    <name type="common">Benguela hake</name>
    <name type="synonym">Merluccius cadenati</name>
    <dbReference type="NCBI Taxonomy" id="89951"/>
    <lineage>
        <taxon>Eukaryota</taxon>
        <taxon>Metazoa</taxon>
        <taxon>Chordata</taxon>
        <taxon>Craniata</taxon>
        <taxon>Vertebrata</taxon>
        <taxon>Euteleostomi</taxon>
        <taxon>Actinopterygii</taxon>
        <taxon>Neopterygii</taxon>
        <taxon>Teleostei</taxon>
        <taxon>Neoteleostei</taxon>
        <taxon>Acanthomorphata</taxon>
        <taxon>Zeiogadaria</taxon>
        <taxon>Gadariae</taxon>
        <taxon>Gadiformes</taxon>
        <taxon>Gadoidei</taxon>
        <taxon>Merlucciidae</taxon>
        <taxon>Merluccius</taxon>
    </lineage>
</organism>
<comment type="caution">
    <text evidence="2">The sequence shown here is derived from an EMBL/GenBank/DDBJ whole genome shotgun (WGS) entry which is preliminary data.</text>
</comment>
<accession>A0AA47N3A9</accession>
<feature type="chain" id="PRO_5041332262" evidence="1">
    <location>
        <begin position="27"/>
        <end position="621"/>
    </location>
</feature>
<reference evidence="2" key="1">
    <citation type="journal article" date="2023" name="Front. Mar. Sci.">
        <title>A new Merluccius polli reference genome to investigate the effects of global change in West African waters.</title>
        <authorList>
            <person name="Mateo J.L."/>
            <person name="Blanco-Fernandez C."/>
            <person name="Garcia-Vazquez E."/>
            <person name="Machado-Schiaffino G."/>
        </authorList>
    </citation>
    <scope>NUCLEOTIDE SEQUENCE</scope>
    <source>
        <strain evidence="2">C29</strain>
        <tissue evidence="2">Fin</tissue>
    </source>
</reference>
<keyword evidence="3" id="KW-1185">Reference proteome</keyword>
<sequence length="621" mass="69796">MWPNNSLTCFGLVWIFLSFCHHPVAGLLHYSITNPLATRLNEPPPPHPDIACPPRRRYIHPTTDAALNSLITHIAEQVGQTIKDQLRSEREERVINETQAKSSVDQIPTEASYLNLTGAKFVLQSDIKEPPVFRGDGSDKNTVCEWQQLMEVYFKKQAIPLKEQYSDIISKLMGKAKDIVRITLRSSPSAKPQDDPKIIYDILRQHFSDVTYSCMLMADFYSTFPAAGENPVEYWLRLNKAVDAAEEGLKRLGRHIEDPCQAVAMIFVKHCPDPSLSAVFKFKAPGLAQLIELFYTPVIINNTFQVQGMLDSGSMACTLSERAEHEMLSKKLITEPIPFNQDVVLVGCGGSLSKPKCMYEVKMKLYGESCIVPVLVVPGQRDDLIVGTNVIRFIMHQLKVTSNYWNLVSSGNLLSECERLLDLLSNSSRWRGDELPDKIATVKLQQSVTLLARQEHLVWGKLPKNASMSPGSTVLVEPTSSKSIPRNIMVGRVITPLWGDRWVPMKITSVSNKPVTLKRNCKLADVSPCLAVEDFDILQNTSQPEKETEGVKQNTTRPSDLKQRLQQVGLADIDIDQCHTEYNGKLKLVELLEKYNNVFSKHALDCGEAKGFVHRIRLTDE</sequence>
<feature type="signal peptide" evidence="1">
    <location>
        <begin position="1"/>
        <end position="26"/>
    </location>
</feature>
<dbReference type="AlphaFoldDB" id="A0AA47N3A9"/>
<protein>
    <submittedName>
        <fullName evidence="2">Uncharacterized protein</fullName>
    </submittedName>
</protein>
<gene>
    <name evidence="2" type="ORF">N1851_008029</name>
</gene>
<evidence type="ECO:0000313" key="3">
    <source>
        <dbReference type="Proteomes" id="UP001174136"/>
    </source>
</evidence>
<dbReference type="EMBL" id="JAOPHQ010001432">
    <property type="protein sequence ID" value="KAK0150866.1"/>
    <property type="molecule type" value="Genomic_DNA"/>
</dbReference>
<name>A0AA47N3A9_MERPO</name>
<proteinExistence type="predicted"/>
<keyword evidence="1" id="KW-0732">Signal</keyword>
<evidence type="ECO:0000256" key="1">
    <source>
        <dbReference type="SAM" id="SignalP"/>
    </source>
</evidence>
<dbReference type="Proteomes" id="UP001174136">
    <property type="component" value="Unassembled WGS sequence"/>
</dbReference>